<comment type="caution">
    <text evidence="2">The sequence shown here is derived from an EMBL/GenBank/DDBJ whole genome shotgun (WGS) entry which is preliminary data.</text>
</comment>
<keyword evidence="1" id="KW-0732">Signal</keyword>
<organism evidence="2 3">
    <name type="scientific">Ceratopteris richardii</name>
    <name type="common">Triangle waterfern</name>
    <dbReference type="NCBI Taxonomy" id="49495"/>
    <lineage>
        <taxon>Eukaryota</taxon>
        <taxon>Viridiplantae</taxon>
        <taxon>Streptophyta</taxon>
        <taxon>Embryophyta</taxon>
        <taxon>Tracheophyta</taxon>
        <taxon>Polypodiopsida</taxon>
        <taxon>Polypodiidae</taxon>
        <taxon>Polypodiales</taxon>
        <taxon>Pteridineae</taxon>
        <taxon>Pteridaceae</taxon>
        <taxon>Parkerioideae</taxon>
        <taxon>Ceratopteris</taxon>
    </lineage>
</organism>
<accession>A0A8T2VR97</accession>
<name>A0A8T2VR97_CERRI</name>
<dbReference type="EMBL" id="CM035406">
    <property type="protein sequence ID" value="KAH7446939.1"/>
    <property type="molecule type" value="Genomic_DNA"/>
</dbReference>
<evidence type="ECO:0000313" key="3">
    <source>
        <dbReference type="Proteomes" id="UP000825935"/>
    </source>
</evidence>
<reference evidence="2" key="1">
    <citation type="submission" date="2021-08" db="EMBL/GenBank/DDBJ databases">
        <title>WGS assembly of Ceratopteris richardii.</title>
        <authorList>
            <person name="Marchant D.B."/>
            <person name="Chen G."/>
            <person name="Jenkins J."/>
            <person name="Shu S."/>
            <person name="Leebens-Mack J."/>
            <person name="Grimwood J."/>
            <person name="Schmutz J."/>
            <person name="Soltis P."/>
            <person name="Soltis D."/>
            <person name="Chen Z.-H."/>
        </authorList>
    </citation>
    <scope>NUCLEOTIDE SEQUENCE</scope>
    <source>
        <strain evidence="2">Whitten #5841</strain>
        <tissue evidence="2">Leaf</tissue>
    </source>
</reference>
<feature type="signal peptide" evidence="1">
    <location>
        <begin position="1"/>
        <end position="31"/>
    </location>
</feature>
<feature type="chain" id="PRO_5035802183" evidence="1">
    <location>
        <begin position="32"/>
        <end position="288"/>
    </location>
</feature>
<dbReference type="AlphaFoldDB" id="A0A8T2VR97"/>
<dbReference type="Proteomes" id="UP000825935">
    <property type="component" value="Chromosome 1"/>
</dbReference>
<sequence length="288" mass="27874">MLDTMDSRAGCFPLIACILIVLYAQNAISSATSTNSESTGTLVHSFGPYDLYQANENQPDQTQGSKDSGKTAKLDTKAPMKMIEYAVCKTGAGACSSKTLSCPVACVQKFYGLSYHFRWGKKGGYGTGYGGGYGKGYGGYDGGGYGGHGKGGGYGGGYGDGYGKGGGGYGGGSEGGNYDGGYGSGGGRYGGGYGKGGGSYGGGYGKGYGGGSSGGGYGSGGGSYGGGYGSSGGGSYGGGYGKGGSSYGGGYDKGGSSYGGSGAGGGYSENAVVSACKYDCANACKATC</sequence>
<protein>
    <submittedName>
        <fullName evidence="2">Uncharacterized protein</fullName>
    </submittedName>
</protein>
<proteinExistence type="predicted"/>
<evidence type="ECO:0000256" key="1">
    <source>
        <dbReference type="SAM" id="SignalP"/>
    </source>
</evidence>
<gene>
    <name evidence="2" type="ORF">KP509_01G082900</name>
</gene>
<evidence type="ECO:0000313" key="2">
    <source>
        <dbReference type="EMBL" id="KAH7446939.1"/>
    </source>
</evidence>
<keyword evidence="3" id="KW-1185">Reference proteome</keyword>